<reference evidence="2" key="1">
    <citation type="submission" date="2016-03" db="EMBL/GenBank/DDBJ databases">
        <authorList>
            <person name="Ploux O."/>
        </authorList>
    </citation>
    <scope>NUCLEOTIDE SEQUENCE [LARGE SCALE GENOMIC DNA]</scope>
    <source>
        <strain evidence="2">UK7</strain>
    </source>
</reference>
<evidence type="ECO:0000313" key="1">
    <source>
        <dbReference type="EMBL" id="CZT08581.1"/>
    </source>
</evidence>
<keyword evidence="2" id="KW-1185">Reference proteome</keyword>
<sequence>MFASEHSSSSFDSRNVVNVSRPAILSTPSYEEQKNTLAKSINAPIDLEQPSDEAVIVSNTDSGYGDVRANQLRSNFVDRLDDLERGRMQALELLRRTRKSIDDSLHCRRRAVYRISDQLAKLQSLTLIKVEATFYSGADFGRFAEFSSWFAATMRRATATSVHLNTINAALEESIRKAEPLCETPKGYYPALFARIKESLNHRSDEEVKLEFSRLEETMTKFLGHCQMLEENAGSALDVAKILRDAFDGLEDMITKESEAVVEAY</sequence>
<gene>
    <name evidence="1" type="ORF">RCO7_08136</name>
</gene>
<evidence type="ECO:0000313" key="2">
    <source>
        <dbReference type="Proteomes" id="UP000178129"/>
    </source>
</evidence>
<organism evidence="1 2">
    <name type="scientific">Rhynchosporium graminicola</name>
    <dbReference type="NCBI Taxonomy" id="2792576"/>
    <lineage>
        <taxon>Eukaryota</taxon>
        <taxon>Fungi</taxon>
        <taxon>Dikarya</taxon>
        <taxon>Ascomycota</taxon>
        <taxon>Pezizomycotina</taxon>
        <taxon>Leotiomycetes</taxon>
        <taxon>Helotiales</taxon>
        <taxon>Ploettnerulaceae</taxon>
        <taxon>Rhynchosporium</taxon>
    </lineage>
</organism>
<proteinExistence type="predicted"/>
<dbReference type="EMBL" id="FJUW01000046">
    <property type="protein sequence ID" value="CZT08581.1"/>
    <property type="molecule type" value="Genomic_DNA"/>
</dbReference>
<name>A0A1E1LDH5_9HELO</name>
<dbReference type="Proteomes" id="UP000178129">
    <property type="component" value="Unassembled WGS sequence"/>
</dbReference>
<dbReference type="AlphaFoldDB" id="A0A1E1LDH5"/>
<dbReference type="InParanoid" id="A0A1E1LDH5"/>
<comment type="caution">
    <text evidence="1">The sequence shown here is derived from an EMBL/GenBank/DDBJ whole genome shotgun (WGS) entry which is preliminary data.</text>
</comment>
<protein>
    <submittedName>
        <fullName evidence="1">Uncharacterized protein</fullName>
    </submittedName>
</protein>
<accession>A0A1E1LDH5</accession>